<dbReference type="EMBL" id="KQ979592">
    <property type="protein sequence ID" value="KYN20604.1"/>
    <property type="molecule type" value="Genomic_DNA"/>
</dbReference>
<accession>A0A195E6Y3</accession>
<organism evidence="1 2">
    <name type="scientific">Trachymyrmex cornetzi</name>
    <dbReference type="NCBI Taxonomy" id="471704"/>
    <lineage>
        <taxon>Eukaryota</taxon>
        <taxon>Metazoa</taxon>
        <taxon>Ecdysozoa</taxon>
        <taxon>Arthropoda</taxon>
        <taxon>Hexapoda</taxon>
        <taxon>Insecta</taxon>
        <taxon>Pterygota</taxon>
        <taxon>Neoptera</taxon>
        <taxon>Endopterygota</taxon>
        <taxon>Hymenoptera</taxon>
        <taxon>Apocrita</taxon>
        <taxon>Aculeata</taxon>
        <taxon>Formicoidea</taxon>
        <taxon>Formicidae</taxon>
        <taxon>Myrmicinae</taxon>
        <taxon>Trachymyrmex</taxon>
    </lineage>
</organism>
<proteinExistence type="predicted"/>
<name>A0A195E6Y3_9HYME</name>
<protein>
    <submittedName>
        <fullName evidence="1">Uncharacterized protein</fullName>
    </submittedName>
</protein>
<reference evidence="1 2" key="1">
    <citation type="submission" date="2015-09" db="EMBL/GenBank/DDBJ databases">
        <title>Trachymyrmex cornetzi WGS genome.</title>
        <authorList>
            <person name="Nygaard S."/>
            <person name="Hu H."/>
            <person name="Boomsma J."/>
            <person name="Zhang G."/>
        </authorList>
    </citation>
    <scope>NUCLEOTIDE SEQUENCE [LARGE SCALE GENOMIC DNA]</scope>
    <source>
        <strain evidence="1">Tcor2-1</strain>
        <tissue evidence="1">Whole body</tissue>
    </source>
</reference>
<evidence type="ECO:0000313" key="2">
    <source>
        <dbReference type="Proteomes" id="UP000078492"/>
    </source>
</evidence>
<sequence>MSECQRHSVQLLTFRAVNDHPLIVVVVVVIGFNIRVECNRVLLCAALDIHMRSVSGVILFSTVQNDPVSLSSSSHGRFSLSLFAYQSRTFHQSLSLSLSLSLSRAADNPRSRMATGARKVLTFSRRAEPRGLTLLGRST</sequence>
<gene>
    <name evidence="1" type="ORF">ALC57_07094</name>
</gene>
<keyword evidence="2" id="KW-1185">Reference proteome</keyword>
<evidence type="ECO:0000313" key="1">
    <source>
        <dbReference type="EMBL" id="KYN20604.1"/>
    </source>
</evidence>
<dbReference type="AlphaFoldDB" id="A0A195E6Y3"/>
<dbReference type="Proteomes" id="UP000078492">
    <property type="component" value="Unassembled WGS sequence"/>
</dbReference>